<accession>A0A9Q0AFQ3</accession>
<evidence type="ECO:0000313" key="8">
    <source>
        <dbReference type="EMBL" id="KAI1849271.1"/>
    </source>
</evidence>
<comment type="similarity">
    <text evidence="2">Belongs to the oxygen-dependent FAD-linked oxidoreductase family.</text>
</comment>
<keyword evidence="4" id="KW-0274">FAD</keyword>
<organism evidence="8 9">
    <name type="scientific">Neoarthrinium moseri</name>
    <dbReference type="NCBI Taxonomy" id="1658444"/>
    <lineage>
        <taxon>Eukaryota</taxon>
        <taxon>Fungi</taxon>
        <taxon>Dikarya</taxon>
        <taxon>Ascomycota</taxon>
        <taxon>Pezizomycotina</taxon>
        <taxon>Sordariomycetes</taxon>
        <taxon>Xylariomycetidae</taxon>
        <taxon>Amphisphaeriales</taxon>
        <taxon>Apiosporaceae</taxon>
        <taxon>Neoarthrinium</taxon>
    </lineage>
</organism>
<keyword evidence="3" id="KW-0285">Flavoprotein</keyword>
<dbReference type="Gene3D" id="3.40.462.20">
    <property type="match status" value="1"/>
</dbReference>
<proteinExistence type="inferred from homology"/>
<dbReference type="Gene3D" id="3.30.465.10">
    <property type="match status" value="1"/>
</dbReference>
<keyword evidence="6" id="KW-0732">Signal</keyword>
<dbReference type="InterPro" id="IPR016169">
    <property type="entry name" value="FAD-bd_PCMH_sub2"/>
</dbReference>
<dbReference type="InterPro" id="IPR050416">
    <property type="entry name" value="FAD-linked_Oxidoreductase"/>
</dbReference>
<dbReference type="GO" id="GO:0016491">
    <property type="term" value="F:oxidoreductase activity"/>
    <property type="evidence" value="ECO:0007669"/>
    <property type="project" value="UniProtKB-KW"/>
</dbReference>
<dbReference type="PANTHER" id="PTHR42973:SF9">
    <property type="entry name" value="FAD-BINDING PCMH-TYPE DOMAIN-CONTAINING PROTEIN-RELATED"/>
    <property type="match status" value="1"/>
</dbReference>
<dbReference type="EMBL" id="JAFIMR010000078">
    <property type="protein sequence ID" value="KAI1849271.1"/>
    <property type="molecule type" value="Genomic_DNA"/>
</dbReference>
<evidence type="ECO:0000256" key="4">
    <source>
        <dbReference type="ARBA" id="ARBA00022827"/>
    </source>
</evidence>
<comment type="cofactor">
    <cofactor evidence="1">
        <name>FAD</name>
        <dbReference type="ChEBI" id="CHEBI:57692"/>
    </cofactor>
</comment>
<dbReference type="InterPro" id="IPR016166">
    <property type="entry name" value="FAD-bd_PCMH"/>
</dbReference>
<protein>
    <recommendedName>
        <fullName evidence="7">FAD-binding PCMH-type domain-containing protein</fullName>
    </recommendedName>
</protein>
<dbReference type="PANTHER" id="PTHR42973">
    <property type="entry name" value="BINDING OXIDOREDUCTASE, PUTATIVE (AFU_ORTHOLOGUE AFUA_1G17690)-RELATED"/>
    <property type="match status" value="1"/>
</dbReference>
<evidence type="ECO:0000256" key="6">
    <source>
        <dbReference type="SAM" id="SignalP"/>
    </source>
</evidence>
<feature type="domain" description="FAD-binding PCMH-type" evidence="7">
    <location>
        <begin position="67"/>
        <end position="237"/>
    </location>
</feature>
<dbReference type="InterPro" id="IPR036318">
    <property type="entry name" value="FAD-bd_PCMH-like_sf"/>
</dbReference>
<evidence type="ECO:0000259" key="7">
    <source>
        <dbReference type="PROSITE" id="PS51387"/>
    </source>
</evidence>
<dbReference type="AlphaFoldDB" id="A0A9Q0AFQ3"/>
<evidence type="ECO:0000256" key="2">
    <source>
        <dbReference type="ARBA" id="ARBA00005466"/>
    </source>
</evidence>
<gene>
    <name evidence="8" type="ORF">JX265_013657</name>
</gene>
<evidence type="ECO:0000256" key="3">
    <source>
        <dbReference type="ARBA" id="ARBA00022630"/>
    </source>
</evidence>
<sequence>MYSLFGWKVAALLVGANVIASLCSNPLAHSTYDVNYSELKQGLSSSASIYFPEYEPFGAAVIRWSNLSTPTINVVVVPGTDSDVFVVVNFANKHHIPFLATSGMHGSINTLGRMDHGIEIRLNQLDGVDISTDGKTARIGGGIQSKSLIDKLWTARKQTVTGTCECVGYLGPGLGDGHGWLQGHYGLVSDQFISFDIVLANGSFVTVDENSDLFWGLKGAGHNFGIITSVKAKIYDLTHPNYAIDTMVFSGDYVKQIYQLANELWVVNGTMPDGLNNWSYWYYDPTIDSEKPVIAMYIIEEGVNVVNATHTKPFLDLGPLIHQSKNGTYLDLGQWTGISLQDGPCQETGNANPRFPIYMKQYNPDAQAQVYELFRNATTSDSSPFSDALFMFEGYSQNGVKAQGNDVSAFAYRSENILAAPLLTYVPTGPAVEQAAYKLGSKMRTILDQGANEGNLKAYVNYAYGDETATSWYGSQPWRQDRLRTLKQKYDPMGKFSFYGPID</sequence>
<comment type="caution">
    <text evidence="8">The sequence shown here is derived from an EMBL/GenBank/DDBJ whole genome shotgun (WGS) entry which is preliminary data.</text>
</comment>
<feature type="signal peptide" evidence="6">
    <location>
        <begin position="1"/>
        <end position="20"/>
    </location>
</feature>
<evidence type="ECO:0000256" key="1">
    <source>
        <dbReference type="ARBA" id="ARBA00001974"/>
    </source>
</evidence>
<dbReference type="Proteomes" id="UP000829685">
    <property type="component" value="Unassembled WGS sequence"/>
</dbReference>
<dbReference type="PROSITE" id="PS51387">
    <property type="entry name" value="FAD_PCMH"/>
    <property type="match status" value="1"/>
</dbReference>
<dbReference type="Pfam" id="PF01565">
    <property type="entry name" value="FAD_binding_4"/>
    <property type="match status" value="1"/>
</dbReference>
<evidence type="ECO:0000313" key="9">
    <source>
        <dbReference type="Proteomes" id="UP000829685"/>
    </source>
</evidence>
<dbReference type="SUPFAM" id="SSF56176">
    <property type="entry name" value="FAD-binding/transporter-associated domain-like"/>
    <property type="match status" value="1"/>
</dbReference>
<dbReference type="GO" id="GO:0071949">
    <property type="term" value="F:FAD binding"/>
    <property type="evidence" value="ECO:0007669"/>
    <property type="project" value="InterPro"/>
</dbReference>
<dbReference type="InterPro" id="IPR006094">
    <property type="entry name" value="Oxid_FAD_bind_N"/>
</dbReference>
<feature type="chain" id="PRO_5040359836" description="FAD-binding PCMH-type domain-containing protein" evidence="6">
    <location>
        <begin position="21"/>
        <end position="503"/>
    </location>
</feature>
<keyword evidence="9" id="KW-1185">Reference proteome</keyword>
<reference evidence="8" key="1">
    <citation type="submission" date="2021-03" db="EMBL/GenBank/DDBJ databases">
        <title>Revisited historic fungal species revealed as producer of novel bioactive compounds through whole genome sequencing and comparative genomics.</title>
        <authorList>
            <person name="Vignolle G.A."/>
            <person name="Hochenegger N."/>
            <person name="Mach R.L."/>
            <person name="Mach-Aigner A.R."/>
            <person name="Javad Rahimi M."/>
            <person name="Salim K.A."/>
            <person name="Chan C.M."/>
            <person name="Lim L.B.L."/>
            <person name="Cai F."/>
            <person name="Druzhinina I.S."/>
            <person name="U'Ren J.M."/>
            <person name="Derntl C."/>
        </authorList>
    </citation>
    <scope>NUCLEOTIDE SEQUENCE</scope>
    <source>
        <strain evidence="8">TUCIM 5799</strain>
    </source>
</reference>
<name>A0A9Q0AFQ3_9PEZI</name>
<keyword evidence="5" id="KW-0560">Oxidoreductase</keyword>
<evidence type="ECO:0000256" key="5">
    <source>
        <dbReference type="ARBA" id="ARBA00023002"/>
    </source>
</evidence>